<proteinExistence type="predicted"/>
<dbReference type="RefSeq" id="WP_195133472.1">
    <property type="nucleotide sequence ID" value="NZ_JADLQX010000040.1"/>
</dbReference>
<sequence>MAYSPRVEQLFARSRAELGLGGHRSTPKLGEISIAVVDHGDRYILTDSHPDGMRVHIRRPATVEAVNDAIREAIAHNSDWIADALTTNLPIDEETETDHDL</sequence>
<comment type="caution">
    <text evidence="1">The sequence shown here is derived from an EMBL/GenBank/DDBJ whole genome shotgun (WGS) entry which is preliminary data.</text>
</comment>
<dbReference type="Proteomes" id="UP000702209">
    <property type="component" value="Unassembled WGS sequence"/>
</dbReference>
<keyword evidence="2" id="KW-1185">Reference proteome</keyword>
<dbReference type="EMBL" id="JADLQX010000040">
    <property type="protein sequence ID" value="MBF6302283.1"/>
    <property type="molecule type" value="Genomic_DNA"/>
</dbReference>
<evidence type="ECO:0000313" key="1">
    <source>
        <dbReference type="EMBL" id="MBF6302283.1"/>
    </source>
</evidence>
<protein>
    <submittedName>
        <fullName evidence="1">Uncharacterized protein</fullName>
    </submittedName>
</protein>
<organism evidence="1 2">
    <name type="scientific">Nocardia amamiensis</name>
    <dbReference type="NCBI Taxonomy" id="404578"/>
    <lineage>
        <taxon>Bacteria</taxon>
        <taxon>Bacillati</taxon>
        <taxon>Actinomycetota</taxon>
        <taxon>Actinomycetes</taxon>
        <taxon>Mycobacteriales</taxon>
        <taxon>Nocardiaceae</taxon>
        <taxon>Nocardia</taxon>
    </lineage>
</organism>
<evidence type="ECO:0000313" key="2">
    <source>
        <dbReference type="Proteomes" id="UP000702209"/>
    </source>
</evidence>
<reference evidence="1 2" key="1">
    <citation type="submission" date="2020-10" db="EMBL/GenBank/DDBJ databases">
        <title>Identification of Nocardia species via Next-generation sequencing and recognition of intraspecies genetic diversity.</title>
        <authorList>
            <person name="Li P."/>
            <person name="Li P."/>
            <person name="Lu B."/>
        </authorList>
    </citation>
    <scope>NUCLEOTIDE SEQUENCE [LARGE SCALE GENOMIC DNA]</scope>
    <source>
        <strain evidence="1 2">BJ06-0157</strain>
    </source>
</reference>
<gene>
    <name evidence="1" type="ORF">IU459_32790</name>
</gene>
<accession>A0ABS0D2E1</accession>
<name>A0ABS0D2E1_9NOCA</name>